<evidence type="ECO:0000256" key="1">
    <source>
        <dbReference type="SAM" id="MobiDB-lite"/>
    </source>
</evidence>
<evidence type="ECO:0000256" key="2">
    <source>
        <dbReference type="SAM" id="Phobius"/>
    </source>
</evidence>
<dbReference type="Pfam" id="PF18566">
    <property type="entry name" value="Ldi"/>
    <property type="match status" value="1"/>
</dbReference>
<feature type="compositionally biased region" description="Basic and acidic residues" evidence="1">
    <location>
        <begin position="545"/>
        <end position="554"/>
    </location>
</feature>
<dbReference type="RefSeq" id="WP_083962134.1">
    <property type="nucleotide sequence ID" value="NZ_BDDI01000002.1"/>
</dbReference>
<feature type="region of interest" description="Disordered" evidence="1">
    <location>
        <begin position="544"/>
        <end position="626"/>
    </location>
</feature>
<comment type="caution">
    <text evidence="4">The sequence shown here is derived from an EMBL/GenBank/DDBJ whole genome shotgun (WGS) entry which is preliminary data.</text>
</comment>
<feature type="transmembrane region" description="Helical" evidence="2">
    <location>
        <begin position="37"/>
        <end position="61"/>
    </location>
</feature>
<evidence type="ECO:0000259" key="3">
    <source>
        <dbReference type="Pfam" id="PF18566"/>
    </source>
</evidence>
<feature type="transmembrane region" description="Helical" evidence="2">
    <location>
        <begin position="73"/>
        <end position="94"/>
    </location>
</feature>
<sequence>MTTPRRTTHARTVLLPDHPRRFGPVTRRRITRSIAGLGVLWLAALITVTVGAPVAVTAFALGMTMPGGDLSYAGHPVLAVVGVIVLVLAVAIWWAAGPIVLPLLVWIGLALLPAFIGGGETVSPTIILAIPVVILTVAVAIHEVRFRSQEARGREINTRLARQKFVITGPPGIPEVTESSEEDLAALRYALDLALQPIDEFTGFTKIDQFRESAIRYQLNSLGYALSTAQYTRTPAFAGYLAEAQQNAVLKMLDRRVWGYWALENLWGNLRWNPDPVDRENIMLTGFLGLQVGMYETLNDSRFSAPGALTFRWNKDRAYENSFTTLAESIHRNMLASDYTLFACEPNWTYTVCNTFGLNTLITHDRLHGTHFADDVIERLHNSYETEFLRPDGRIIGVRCDRLGLSWNVWAGPAIQLTTAFWMHAGLPDLAQRTWWIVRDQEIRRDGDRVSFPVGVSTRLDAGNYRFGNDAYGQAMITMAAREMGDEQTAAAAIAQLEFGGEPVEENGARRYSALSGLGNLYALHSRFNRASGFRDFVAYGAPRRVADRPDPGRHGLSRGSGRQGSHRRQGARSRPAAWVRPGPHDTVHCPAKPQSHVPRSWRGEFRPHPRCEGRSNHRNRPGRPS</sequence>
<evidence type="ECO:0000313" key="5">
    <source>
        <dbReference type="Proteomes" id="UP000567922"/>
    </source>
</evidence>
<keyword evidence="2" id="KW-1133">Transmembrane helix</keyword>
<dbReference type="Proteomes" id="UP000567922">
    <property type="component" value="Unassembled WGS sequence"/>
</dbReference>
<feature type="compositionally biased region" description="Basic and acidic residues" evidence="1">
    <location>
        <begin position="602"/>
        <end position="616"/>
    </location>
</feature>
<feature type="domain" description="Linalool dehydratase/isomerase" evidence="3">
    <location>
        <begin position="216"/>
        <end position="515"/>
    </location>
</feature>
<feature type="transmembrane region" description="Helical" evidence="2">
    <location>
        <begin position="99"/>
        <end position="116"/>
    </location>
</feature>
<name>A0A839RLQ7_9ACTN</name>
<dbReference type="InterPro" id="IPR041411">
    <property type="entry name" value="Ldi"/>
</dbReference>
<evidence type="ECO:0000313" key="4">
    <source>
        <dbReference type="EMBL" id="MBB3037084.1"/>
    </source>
</evidence>
<feature type="transmembrane region" description="Helical" evidence="2">
    <location>
        <begin position="122"/>
        <end position="144"/>
    </location>
</feature>
<dbReference type="EMBL" id="JACHWS010000001">
    <property type="protein sequence ID" value="MBB3037084.1"/>
    <property type="molecule type" value="Genomic_DNA"/>
</dbReference>
<keyword evidence="5" id="KW-1185">Reference proteome</keyword>
<feature type="compositionally biased region" description="Basic residues" evidence="1">
    <location>
        <begin position="617"/>
        <end position="626"/>
    </location>
</feature>
<gene>
    <name evidence="4" type="ORF">FHU29_001518</name>
</gene>
<organism evidence="4 5">
    <name type="scientific">Hoyosella altamirensis</name>
    <dbReference type="NCBI Taxonomy" id="616997"/>
    <lineage>
        <taxon>Bacteria</taxon>
        <taxon>Bacillati</taxon>
        <taxon>Actinomycetota</taxon>
        <taxon>Actinomycetes</taxon>
        <taxon>Mycobacteriales</taxon>
        <taxon>Hoyosellaceae</taxon>
        <taxon>Hoyosella</taxon>
    </lineage>
</organism>
<keyword evidence="2" id="KW-0472">Membrane</keyword>
<proteinExistence type="predicted"/>
<dbReference type="OrthoDB" id="3561361at2"/>
<keyword evidence="2" id="KW-0812">Transmembrane</keyword>
<protein>
    <recommendedName>
        <fullName evidence="3">Linalool dehydratase/isomerase domain-containing protein</fullName>
    </recommendedName>
</protein>
<accession>A0A839RLQ7</accession>
<reference evidence="4 5" key="1">
    <citation type="submission" date="2020-08" db="EMBL/GenBank/DDBJ databases">
        <title>Sequencing the genomes of 1000 actinobacteria strains.</title>
        <authorList>
            <person name="Klenk H.-P."/>
        </authorList>
    </citation>
    <scope>NUCLEOTIDE SEQUENCE [LARGE SCALE GENOMIC DNA]</scope>
    <source>
        <strain evidence="4 5">DSM 45258</strain>
    </source>
</reference>
<dbReference type="AlphaFoldDB" id="A0A839RLQ7"/>